<comment type="caution">
    <text evidence="2">The sequence shown here is derived from an EMBL/GenBank/DDBJ whole genome shotgun (WGS) entry which is preliminary data.</text>
</comment>
<dbReference type="InterPro" id="IPR046132">
    <property type="entry name" value="DUF6129"/>
</dbReference>
<dbReference type="Pfam" id="PF19624">
    <property type="entry name" value="DUF6129"/>
    <property type="match status" value="1"/>
</dbReference>
<evidence type="ECO:0000313" key="3">
    <source>
        <dbReference type="Proteomes" id="UP000295247"/>
    </source>
</evidence>
<reference evidence="2 3" key="1">
    <citation type="submission" date="2019-03" db="EMBL/GenBank/DDBJ databases">
        <title>Genomic Encyclopedia of Type Strains, Phase IV (KMG-IV): sequencing the most valuable type-strain genomes for metagenomic binning, comparative biology and taxonomic classification.</title>
        <authorList>
            <person name="Goeker M."/>
        </authorList>
    </citation>
    <scope>NUCLEOTIDE SEQUENCE [LARGE SCALE GENOMIC DNA]</scope>
    <source>
        <strain evidence="2 3">DSM 203</strain>
    </source>
</reference>
<name>A0A4R4A784_MARGR</name>
<sequence>MIAPERIEQVVAVVSRIGVNAQAVQALRESFDELHFTLCLEDEVGVREPYRELPGVSLYLVGAGASGCAALTDDPAEASGLLLATHA</sequence>
<gene>
    <name evidence="2" type="ORF">EDC29_110105</name>
</gene>
<feature type="domain" description="DUF6129" evidence="1">
    <location>
        <begin position="26"/>
        <end position="74"/>
    </location>
</feature>
<organism evidence="2 3">
    <name type="scientific">Marichromatium gracile</name>
    <name type="common">Chromatium gracile</name>
    <dbReference type="NCBI Taxonomy" id="1048"/>
    <lineage>
        <taxon>Bacteria</taxon>
        <taxon>Pseudomonadati</taxon>
        <taxon>Pseudomonadota</taxon>
        <taxon>Gammaproteobacteria</taxon>
        <taxon>Chromatiales</taxon>
        <taxon>Chromatiaceae</taxon>
        <taxon>Marichromatium</taxon>
    </lineage>
</organism>
<dbReference type="AlphaFoldDB" id="A0A4R4A784"/>
<protein>
    <recommendedName>
        <fullName evidence="1">DUF6129 domain-containing protein</fullName>
    </recommendedName>
</protein>
<evidence type="ECO:0000259" key="1">
    <source>
        <dbReference type="Pfam" id="PF19624"/>
    </source>
</evidence>
<dbReference type="RefSeq" id="WP_123142865.1">
    <property type="nucleotide sequence ID" value="NZ_NRRH01000048.1"/>
</dbReference>
<dbReference type="EMBL" id="SMDC01000010">
    <property type="protein sequence ID" value="TCW34555.1"/>
    <property type="molecule type" value="Genomic_DNA"/>
</dbReference>
<evidence type="ECO:0000313" key="2">
    <source>
        <dbReference type="EMBL" id="TCW34555.1"/>
    </source>
</evidence>
<proteinExistence type="predicted"/>
<dbReference type="Proteomes" id="UP000295247">
    <property type="component" value="Unassembled WGS sequence"/>
</dbReference>
<accession>A0A4R4A784</accession>